<reference evidence="2 3" key="1">
    <citation type="submission" date="2014-11" db="EMBL/GenBank/DDBJ databases">
        <title>Tamlana sedimentorum sp. nov., isolated from shallow sand sediments of the Sea of Japan.</title>
        <authorList>
            <person name="Romanenko L.A."/>
        </authorList>
    </citation>
    <scope>NUCLEOTIDE SEQUENCE [LARGE SCALE GENOMIC DNA]</scope>
    <source>
        <strain evidence="2 3">JCM 19808</strain>
    </source>
</reference>
<evidence type="ECO:0000313" key="2">
    <source>
        <dbReference type="EMBL" id="KJD33207.1"/>
    </source>
</evidence>
<dbReference type="AlphaFoldDB" id="A0A0D7W5V8"/>
<keyword evidence="1" id="KW-1133">Transmembrane helix</keyword>
<keyword evidence="3" id="KW-1185">Reference proteome</keyword>
<keyword evidence="1" id="KW-0472">Membrane</keyword>
<evidence type="ECO:0000256" key="1">
    <source>
        <dbReference type="SAM" id="Phobius"/>
    </source>
</evidence>
<dbReference type="Proteomes" id="UP000032578">
    <property type="component" value="Unassembled WGS sequence"/>
</dbReference>
<protein>
    <submittedName>
        <fullName evidence="2">Uncharacterized protein</fullName>
    </submittedName>
</protein>
<keyword evidence="1" id="KW-0812">Transmembrane</keyword>
<name>A0A0D7W5V8_9FLAO</name>
<feature type="transmembrane region" description="Helical" evidence="1">
    <location>
        <begin position="45"/>
        <end position="68"/>
    </location>
</feature>
<dbReference type="PATRIC" id="fig|1435349.4.peg.875"/>
<proteinExistence type="predicted"/>
<comment type="caution">
    <text evidence="2">The sequence shown here is derived from an EMBL/GenBank/DDBJ whole genome shotgun (WGS) entry which is preliminary data.</text>
</comment>
<organism evidence="2 3">
    <name type="scientific">Neotamlana sedimentorum</name>
    <dbReference type="NCBI Taxonomy" id="1435349"/>
    <lineage>
        <taxon>Bacteria</taxon>
        <taxon>Pseudomonadati</taxon>
        <taxon>Bacteroidota</taxon>
        <taxon>Flavobacteriia</taxon>
        <taxon>Flavobacteriales</taxon>
        <taxon>Flavobacteriaceae</taxon>
        <taxon>Neotamlana</taxon>
    </lineage>
</organism>
<sequence length="69" mass="8108">MTAISSSPSITNITTIAFISKNFFSKRKAFLSNLVSRLFHIQTDYIYLLFLPLVKDYLLNFLLIYWLLK</sequence>
<dbReference type="EMBL" id="JTDW01000014">
    <property type="protein sequence ID" value="KJD33207.1"/>
    <property type="molecule type" value="Genomic_DNA"/>
</dbReference>
<gene>
    <name evidence="2" type="ORF">PW52_14255</name>
</gene>
<accession>A0A0D7W5V8</accession>
<evidence type="ECO:0000313" key="3">
    <source>
        <dbReference type="Proteomes" id="UP000032578"/>
    </source>
</evidence>